<proteinExistence type="predicted"/>
<feature type="chain" id="PRO_5045120647" evidence="1">
    <location>
        <begin position="22"/>
        <end position="179"/>
    </location>
</feature>
<dbReference type="Proteomes" id="UP001500459">
    <property type="component" value="Unassembled WGS sequence"/>
</dbReference>
<keyword evidence="1" id="KW-0732">Signal</keyword>
<evidence type="ECO:0000313" key="3">
    <source>
        <dbReference type="Proteomes" id="UP001500459"/>
    </source>
</evidence>
<evidence type="ECO:0000313" key="2">
    <source>
        <dbReference type="EMBL" id="GAA4108349.1"/>
    </source>
</evidence>
<dbReference type="RefSeq" id="WP_344924329.1">
    <property type="nucleotide sequence ID" value="NZ_BAABCW010000001.1"/>
</dbReference>
<gene>
    <name evidence="2" type="ORF">GCM10022393_04350</name>
</gene>
<keyword evidence="3" id="KW-1185">Reference proteome</keyword>
<comment type="caution">
    <text evidence="2">The sequence shown here is derived from an EMBL/GenBank/DDBJ whole genome shotgun (WGS) entry which is preliminary data.</text>
</comment>
<sequence length="179" mass="20020">MKKILLLTLLIVGVLTFQSCSQDRYQDNIGIEESKKEELDLKLSFPDFNTGSSSCNSSILGYIEFSGNYTENEKNTLREKAASLNNFEICEVIASDCSDMELWKIKIDLSSLLLEFGKSKNDRINSIGNRDDDDDLDGEGSTEGGDIFSSLITNITHENLSLQIIKEIEDVTDPMCIEN</sequence>
<accession>A0ABP7X9L1</accession>
<protein>
    <submittedName>
        <fullName evidence="2">Uncharacterized protein</fullName>
    </submittedName>
</protein>
<evidence type="ECO:0000256" key="1">
    <source>
        <dbReference type="SAM" id="SignalP"/>
    </source>
</evidence>
<feature type="signal peptide" evidence="1">
    <location>
        <begin position="1"/>
        <end position="21"/>
    </location>
</feature>
<reference evidence="3" key="1">
    <citation type="journal article" date="2019" name="Int. J. Syst. Evol. Microbiol.">
        <title>The Global Catalogue of Microorganisms (GCM) 10K type strain sequencing project: providing services to taxonomists for standard genome sequencing and annotation.</title>
        <authorList>
            <consortium name="The Broad Institute Genomics Platform"/>
            <consortium name="The Broad Institute Genome Sequencing Center for Infectious Disease"/>
            <person name="Wu L."/>
            <person name="Ma J."/>
        </authorList>
    </citation>
    <scope>NUCLEOTIDE SEQUENCE [LARGE SCALE GENOMIC DNA]</scope>
    <source>
        <strain evidence="3">JCM 17106</strain>
    </source>
</reference>
<organism evidence="2 3">
    <name type="scientific">Aquimarina addita</name>
    <dbReference type="NCBI Taxonomy" id="870485"/>
    <lineage>
        <taxon>Bacteria</taxon>
        <taxon>Pseudomonadati</taxon>
        <taxon>Bacteroidota</taxon>
        <taxon>Flavobacteriia</taxon>
        <taxon>Flavobacteriales</taxon>
        <taxon>Flavobacteriaceae</taxon>
        <taxon>Aquimarina</taxon>
    </lineage>
</organism>
<name>A0ABP7X9L1_9FLAO</name>
<dbReference type="EMBL" id="BAABCW010000001">
    <property type="protein sequence ID" value="GAA4108349.1"/>
    <property type="molecule type" value="Genomic_DNA"/>
</dbReference>
<dbReference type="PROSITE" id="PS51257">
    <property type="entry name" value="PROKAR_LIPOPROTEIN"/>
    <property type="match status" value="1"/>
</dbReference>